<evidence type="ECO:0000256" key="2">
    <source>
        <dbReference type="ARBA" id="ARBA00004613"/>
    </source>
</evidence>
<dbReference type="Proteomes" id="UP001055439">
    <property type="component" value="Chromosome 6"/>
</dbReference>
<keyword evidence="8 10" id="KW-0221">Differentiation</keyword>
<gene>
    <name evidence="12" type="ORF">MUK42_04531</name>
</gene>
<feature type="signal peptide" evidence="10">
    <location>
        <begin position="1"/>
        <end position="19"/>
    </location>
</feature>
<comment type="function">
    <text evidence="1 10">Promotes plant cell differentiation, organogenesis and somatic embryogenesis as well as cell proliferation.</text>
</comment>
<evidence type="ECO:0000313" key="13">
    <source>
        <dbReference type="Proteomes" id="UP001055439"/>
    </source>
</evidence>
<evidence type="ECO:0000256" key="6">
    <source>
        <dbReference type="ARBA" id="ARBA00022641"/>
    </source>
</evidence>
<comment type="PTM">
    <text evidence="10">PSK-alpha is produced by endopeptidase digestion. PSK-beta is produced from PSK-alpha by exopeptidase digestion.</text>
</comment>
<evidence type="ECO:0000256" key="5">
    <source>
        <dbReference type="ARBA" id="ARBA00022525"/>
    </source>
</evidence>
<evidence type="ECO:0000256" key="3">
    <source>
        <dbReference type="ARBA" id="ARBA00010781"/>
    </source>
</evidence>
<keyword evidence="6 10" id="KW-0765">Sulfation</keyword>
<comment type="PTM">
    <text evidence="10">Sulfation is important for activity and for the binding to a putative membrane receptor.</text>
</comment>
<keyword evidence="9 10" id="KW-0339">Growth factor</keyword>
<proteinExistence type="inferred from homology"/>
<name>A0A9E7GCF0_9LILI</name>
<dbReference type="GO" id="GO:0008083">
    <property type="term" value="F:growth factor activity"/>
    <property type="evidence" value="ECO:0007669"/>
    <property type="project" value="UniProtKB-UniRule"/>
</dbReference>
<keyword evidence="7 10" id="KW-0732">Signal</keyword>
<comment type="subcellular location">
    <subcellularLocation>
        <location evidence="2 10">Secreted</location>
    </subcellularLocation>
</comment>
<sequence length="74" mass="8212">MKTSFVFIAFLVLASLAHAGRPAPVERPEKTGLQGVQKETPERAEGCEDVGADECLMRRSLAAHTDYIYTQEHH</sequence>
<dbReference type="GO" id="GO:0030154">
    <property type="term" value="P:cell differentiation"/>
    <property type="evidence" value="ECO:0007669"/>
    <property type="project" value="UniProtKB-UniRule"/>
</dbReference>
<evidence type="ECO:0000256" key="7">
    <source>
        <dbReference type="ARBA" id="ARBA00022729"/>
    </source>
</evidence>
<evidence type="ECO:0000256" key="11">
    <source>
        <dbReference type="SAM" id="MobiDB-lite"/>
    </source>
</evidence>
<protein>
    <recommendedName>
        <fullName evidence="10">Phytosulfokine</fullName>
    </recommendedName>
    <component>
        <recommendedName>
            <fullName evidence="10">Phytosulfokine-alpha</fullName>
            <shortName evidence="10">PSK-alpha</shortName>
            <shortName evidence="10">Phytosulfokine-a</shortName>
        </recommendedName>
    </component>
    <component>
        <recommendedName>
            <fullName evidence="10">Phytosulfokine-beta</fullName>
            <shortName evidence="10">PSK-beta</shortName>
            <shortName evidence="10">Phytosulfokine-b</shortName>
        </recommendedName>
    </component>
</protein>
<keyword evidence="13" id="KW-1185">Reference proteome</keyword>
<organism evidence="12 13">
    <name type="scientific">Musa troglodytarum</name>
    <name type="common">fe'i banana</name>
    <dbReference type="NCBI Taxonomy" id="320322"/>
    <lineage>
        <taxon>Eukaryota</taxon>
        <taxon>Viridiplantae</taxon>
        <taxon>Streptophyta</taxon>
        <taxon>Embryophyta</taxon>
        <taxon>Tracheophyta</taxon>
        <taxon>Spermatophyta</taxon>
        <taxon>Magnoliopsida</taxon>
        <taxon>Liliopsida</taxon>
        <taxon>Zingiberales</taxon>
        <taxon>Musaceae</taxon>
        <taxon>Musa</taxon>
    </lineage>
</organism>
<evidence type="ECO:0000256" key="10">
    <source>
        <dbReference type="RuleBase" id="RU368031"/>
    </source>
</evidence>
<dbReference type="GO" id="GO:0008283">
    <property type="term" value="P:cell population proliferation"/>
    <property type="evidence" value="ECO:0007669"/>
    <property type="project" value="UniProtKB-UniRule"/>
</dbReference>
<evidence type="ECO:0000256" key="4">
    <source>
        <dbReference type="ARBA" id="ARBA00022473"/>
    </source>
</evidence>
<evidence type="ECO:0000256" key="8">
    <source>
        <dbReference type="ARBA" id="ARBA00022782"/>
    </source>
</evidence>
<accession>A0A9E7GCF0</accession>
<dbReference type="GO" id="GO:0005576">
    <property type="term" value="C:extracellular region"/>
    <property type="evidence" value="ECO:0007669"/>
    <property type="project" value="UniProtKB-SubCell"/>
</dbReference>
<evidence type="ECO:0000313" key="12">
    <source>
        <dbReference type="EMBL" id="URE09747.1"/>
    </source>
</evidence>
<dbReference type="PANTHER" id="PTHR33285">
    <property type="entry name" value="PHYTOSULFOKINES 3"/>
    <property type="match status" value="1"/>
</dbReference>
<dbReference type="InterPro" id="IPR009438">
    <property type="entry name" value="Phytosulfokine"/>
</dbReference>
<evidence type="ECO:0000256" key="9">
    <source>
        <dbReference type="ARBA" id="ARBA00023030"/>
    </source>
</evidence>
<comment type="similarity">
    <text evidence="3 10">Belongs to the phytosulfokine family.</text>
</comment>
<evidence type="ECO:0000256" key="1">
    <source>
        <dbReference type="ARBA" id="ARBA00003158"/>
    </source>
</evidence>
<dbReference type="EMBL" id="CP097508">
    <property type="protein sequence ID" value="URE09747.1"/>
    <property type="molecule type" value="Genomic_DNA"/>
</dbReference>
<dbReference type="OrthoDB" id="1858282at2759"/>
<dbReference type="AlphaFoldDB" id="A0A9E7GCF0"/>
<feature type="chain" id="PRO_5039761372" description="Phytosulfokine" evidence="10">
    <location>
        <begin position="20"/>
        <end position="74"/>
    </location>
</feature>
<dbReference type="Pfam" id="PF06404">
    <property type="entry name" value="PSK"/>
    <property type="match status" value="1"/>
</dbReference>
<feature type="region of interest" description="Disordered" evidence="11">
    <location>
        <begin position="21"/>
        <end position="48"/>
    </location>
</feature>
<keyword evidence="5 10" id="KW-0964">Secreted</keyword>
<dbReference type="PANTHER" id="PTHR33285:SF55">
    <property type="entry name" value="PHYTOSULFOKINES 3"/>
    <property type="match status" value="1"/>
</dbReference>
<reference evidence="12" key="1">
    <citation type="submission" date="2022-05" db="EMBL/GenBank/DDBJ databases">
        <title>The Musa troglodytarum L. genome provides insights into the mechanism of non-climacteric behaviour and enrichment of carotenoids.</title>
        <authorList>
            <person name="Wang J."/>
        </authorList>
    </citation>
    <scope>NUCLEOTIDE SEQUENCE</scope>
    <source>
        <tissue evidence="12">Leaf</tissue>
    </source>
</reference>
<keyword evidence="4 10" id="KW-0217">Developmental protein</keyword>